<protein>
    <submittedName>
        <fullName evidence="2">Uncharacterized protein</fullName>
    </submittedName>
</protein>
<evidence type="ECO:0000313" key="2">
    <source>
        <dbReference type="EMBL" id="CAD9968845.1"/>
    </source>
</evidence>
<feature type="region of interest" description="Disordered" evidence="1">
    <location>
        <begin position="149"/>
        <end position="195"/>
    </location>
</feature>
<feature type="compositionally biased region" description="Low complexity" evidence="1">
    <location>
        <begin position="149"/>
        <end position="166"/>
    </location>
</feature>
<accession>A0A7S2YD94</accession>
<dbReference type="AlphaFoldDB" id="A0A7S2YD94"/>
<organism evidence="2">
    <name type="scientific">Entomoneis paludosa</name>
    <dbReference type="NCBI Taxonomy" id="265537"/>
    <lineage>
        <taxon>Eukaryota</taxon>
        <taxon>Sar</taxon>
        <taxon>Stramenopiles</taxon>
        <taxon>Ochrophyta</taxon>
        <taxon>Bacillariophyta</taxon>
        <taxon>Bacillariophyceae</taxon>
        <taxon>Bacillariophycidae</taxon>
        <taxon>Entomoneidaceae</taxon>
        <taxon>Entomoneis</taxon>
    </lineage>
</organism>
<gene>
    <name evidence="2" type="ORF">APAL1065_LOCUS13398</name>
</gene>
<evidence type="ECO:0000256" key="1">
    <source>
        <dbReference type="SAM" id="MobiDB-lite"/>
    </source>
</evidence>
<sequence length="195" mass="20581">MQQTNQSKNAGNSFNFAQNPAGAAGNSMGMAAFQNQMGGQVGANLQGMAGMQQQMSAMQNMAGMQNVAGMQNLQGFQSGNASNPNPAARLQQMQVLLQQQQQPNGVNGLGNQMQFAGMQGSFGQQNQGQQQAQFSQQQMLNMLRGPQVVPQTSSVQQAVTTTTPAPNGSMPPPAVQKPGPDQKDGTQGDMTSFNW</sequence>
<name>A0A7S2YD94_9STRA</name>
<dbReference type="EMBL" id="HBHT01019983">
    <property type="protein sequence ID" value="CAD9968845.1"/>
    <property type="molecule type" value="Transcribed_RNA"/>
</dbReference>
<reference evidence="2" key="1">
    <citation type="submission" date="2021-01" db="EMBL/GenBank/DDBJ databases">
        <authorList>
            <person name="Corre E."/>
            <person name="Pelletier E."/>
            <person name="Niang G."/>
            <person name="Scheremetjew M."/>
            <person name="Finn R."/>
            <person name="Kale V."/>
            <person name="Holt S."/>
            <person name="Cochrane G."/>
            <person name="Meng A."/>
            <person name="Brown T."/>
            <person name="Cohen L."/>
        </authorList>
    </citation>
    <scope>NUCLEOTIDE SEQUENCE</scope>
    <source>
        <strain evidence="2">CCMP125</strain>
    </source>
</reference>
<proteinExistence type="predicted"/>